<dbReference type="CDD" id="cd10931">
    <property type="entry name" value="CE4_u7"/>
    <property type="match status" value="1"/>
</dbReference>
<dbReference type="RefSeq" id="WP_160129238.1">
    <property type="nucleotide sequence ID" value="NZ_CP019288.1"/>
</dbReference>
<dbReference type="OrthoDB" id="5573484at2"/>
<evidence type="ECO:0000313" key="3">
    <source>
        <dbReference type="Proteomes" id="UP000464657"/>
    </source>
</evidence>
<dbReference type="Proteomes" id="UP000464657">
    <property type="component" value="Chromosome"/>
</dbReference>
<proteinExistence type="predicted"/>
<keyword evidence="3" id="KW-1185">Reference proteome</keyword>
<dbReference type="InterPro" id="IPR054297">
    <property type="entry name" value="DUF7033"/>
</dbReference>
<evidence type="ECO:0000259" key="1">
    <source>
        <dbReference type="Pfam" id="PF23019"/>
    </source>
</evidence>
<dbReference type="EMBL" id="CP019288">
    <property type="protein sequence ID" value="QHI36540.1"/>
    <property type="molecule type" value="Genomic_DNA"/>
</dbReference>
<reference evidence="2 3" key="1">
    <citation type="journal article" date="2013" name="Int. J. Syst. Evol. Microbiol.">
        <title>Kordia antarctica sp. nov., isolated from Antarctic seawater.</title>
        <authorList>
            <person name="Baek K."/>
            <person name="Choi A."/>
            <person name="Kang I."/>
            <person name="Lee K."/>
            <person name="Cho J.C."/>
        </authorList>
    </citation>
    <scope>NUCLEOTIDE SEQUENCE [LARGE SCALE GENOMIC DNA]</scope>
    <source>
        <strain evidence="2 3">IMCC3317</strain>
    </source>
</reference>
<dbReference type="AlphaFoldDB" id="A0A7L4ZJ31"/>
<gene>
    <name evidence="2" type="ORF">IMCC3317_19030</name>
</gene>
<feature type="domain" description="DUF7033" evidence="1">
    <location>
        <begin position="95"/>
        <end position="183"/>
    </location>
</feature>
<protein>
    <recommendedName>
        <fullName evidence="1">DUF7033 domain-containing protein</fullName>
    </recommendedName>
</protein>
<evidence type="ECO:0000313" key="2">
    <source>
        <dbReference type="EMBL" id="QHI36540.1"/>
    </source>
</evidence>
<accession>A0A7L4ZJ31</accession>
<name>A0A7L4ZJ31_9FLAO</name>
<organism evidence="2 3">
    <name type="scientific">Kordia antarctica</name>
    <dbReference type="NCBI Taxonomy" id="1218801"/>
    <lineage>
        <taxon>Bacteria</taxon>
        <taxon>Pseudomonadati</taxon>
        <taxon>Bacteroidota</taxon>
        <taxon>Flavobacteriia</taxon>
        <taxon>Flavobacteriales</taxon>
        <taxon>Flavobacteriaceae</taxon>
        <taxon>Kordia</taxon>
    </lineage>
</organism>
<dbReference type="KEGG" id="kan:IMCC3317_19030"/>
<sequence>MLLVYTQKITPRLRYTFKHLLTRILGIPVDFTTKIETFIAHNEVKMSYAKQPLGDEFFVRSQDLLFEQGIGEIDITIQQWDKTPCLFPTGEKSMIPFDIFAASFYLLSRYEEYLPYVKDEHGRYTAAESLAFKNDFLTTPVVDIWCQKFKKIFLEAFPTIVPEERKFSYTPVINIPVAYAYKKRGMIRVLGGFVTDIVRFKFSRFIDRFAVLLGMKEDPYDNFEAFIALHKKYRTKAYYFFQIGNYSTHDHNISIYKNEFIRLIKNVSDYSKIGLLASYESFTDIEKLKVEKKRLNTTINKPVKRARQHFNKLNVPQFYRNLIDLEFTEDYSMGYRNTNGFRAGTCSPFYFYDIGMEIQTPLKIHPFCMEYSGELNAEVFTSEIMKMLAEVQKVNGTFIPVFHNVVLSERNLEWKELYINLLKEHSNA</sequence>
<dbReference type="Pfam" id="PF23019">
    <property type="entry name" value="DUF7033"/>
    <property type="match status" value="1"/>
</dbReference>